<feature type="transmembrane region" description="Helical" evidence="16">
    <location>
        <begin position="748"/>
        <end position="767"/>
    </location>
</feature>
<dbReference type="InterPro" id="IPR023299">
    <property type="entry name" value="ATPase_P-typ_cyto_dom_N"/>
</dbReference>
<dbReference type="PRINTS" id="PR00120">
    <property type="entry name" value="HATPASE"/>
</dbReference>
<dbReference type="InterPro" id="IPR006408">
    <property type="entry name" value="P-type_ATPase_IIB"/>
</dbReference>
<keyword evidence="13" id="KW-0406">Ion transport</keyword>
<keyword evidence="7" id="KW-0547">Nucleotide-binding</keyword>
<keyword evidence="6" id="KW-0479">Metal-binding</keyword>
<dbReference type="InterPro" id="IPR004014">
    <property type="entry name" value="ATPase_P-typ_cation-transptr_N"/>
</dbReference>
<sequence length="893" mass="98278">MKFNYPGLSDKAVAESRETYGANVVTTQESENFLDKLLKNLKDPIIVILIVALGVTVLLAVLGFAPWYEGLGIAIAVVMATLIASWSEYSNENEFQRLLEEASKVKVKVFRNNTLTEILIDDLVVNDLLLLQPGDTVPADGYLLTGDLELNESALTGESETVKKTGADDDHHAEAEEKYKMSRAALVVDGEAVMKVMEVGDKTKYGATLKELTTAESRPSPLQEKLVDLGKQISRFGYIGSIFIALSYMFNHIFLEAGGWEIYFSKPAGEIVYNLVTAIILAIIIIVVAVPEGLPMMIAVVLSLNMRKLLNAKVLVRKLLGIETSGSLTVLFTDKTGTLTQGELTVSEFLGGDGKHFMNYQEIQETLRETMAFAIRNNTPAIIDSQDPENLKIVGANPTGIALLRFLGTDAAVKDDVIMEKNIPFQSANKFSASQVEGDQNMTLVKGAAEIVLAGCTHYLDQKGEKVKLDAAKLEEEMRGLSERAMRLIGLAVTDKSLEEENALPSELTLVGVFGLRDEMRKESLQAVETARKAGIQVVMITGDAKDTAQAIAREVGILETKKGLILTSTQLGEFSDQEIKNILPDLRVVARALPTDKSRLVKLAKSMDWVVGMTGDGVNDAPAVKNADVGFSMGNGTDMTKESSDIVILDNNFNSLTNAVRYGRTLLKSIRKFLIFQLTVNVAAVLVAFLGPFFGTDLPLTMTQLLWINIVMDTLAAFAFSGETALRRYMNEKPIPKGESLITGDMWSAILVDGIMMAALCLYFLNSDFVAGLFVCDATRCTDPEVNMVLLTAFFCFFVFTNNFNKFNARTESLNLFEHITENRNFLIVVLLIFLLQTTFTYYGGEVLRTVGLTLQEWGYVLAFAFIIIPLDLTRKFLRNLFFGNPVVQENS</sequence>
<dbReference type="Gene3D" id="3.40.1110.10">
    <property type="entry name" value="Calcium-transporting ATPase, cytoplasmic domain N"/>
    <property type="match status" value="1"/>
</dbReference>
<evidence type="ECO:0000256" key="9">
    <source>
        <dbReference type="ARBA" id="ARBA00022840"/>
    </source>
</evidence>
<dbReference type="Pfam" id="PF13246">
    <property type="entry name" value="Cation_ATPase"/>
    <property type="match status" value="1"/>
</dbReference>
<evidence type="ECO:0000256" key="8">
    <source>
        <dbReference type="ARBA" id="ARBA00022837"/>
    </source>
</evidence>
<keyword evidence="12 16" id="KW-1133">Transmembrane helix</keyword>
<dbReference type="Pfam" id="PF00122">
    <property type="entry name" value="E1-E2_ATPase"/>
    <property type="match status" value="1"/>
</dbReference>
<proteinExistence type="predicted"/>
<feature type="transmembrane region" description="Helical" evidence="16">
    <location>
        <begin position="674"/>
        <end position="695"/>
    </location>
</feature>
<dbReference type="InterPro" id="IPR036412">
    <property type="entry name" value="HAD-like_sf"/>
</dbReference>
<feature type="transmembrane region" description="Helical" evidence="16">
    <location>
        <begin position="71"/>
        <end position="89"/>
    </location>
</feature>
<evidence type="ECO:0000256" key="4">
    <source>
        <dbReference type="ARBA" id="ARBA00022568"/>
    </source>
</evidence>
<dbReference type="GO" id="GO:0005886">
    <property type="term" value="C:plasma membrane"/>
    <property type="evidence" value="ECO:0007669"/>
    <property type="project" value="TreeGrafter"/>
</dbReference>
<dbReference type="SFLD" id="SFLDG00002">
    <property type="entry name" value="C1.7:_P-type_atpase_like"/>
    <property type="match status" value="1"/>
</dbReference>
<evidence type="ECO:0000256" key="14">
    <source>
        <dbReference type="ARBA" id="ARBA00023136"/>
    </source>
</evidence>
<keyword evidence="14 16" id="KW-0472">Membrane</keyword>
<evidence type="ECO:0000256" key="12">
    <source>
        <dbReference type="ARBA" id="ARBA00022989"/>
    </source>
</evidence>
<dbReference type="SUPFAM" id="SSF56784">
    <property type="entry name" value="HAD-like"/>
    <property type="match status" value="1"/>
</dbReference>
<evidence type="ECO:0000256" key="7">
    <source>
        <dbReference type="ARBA" id="ARBA00022741"/>
    </source>
</evidence>
<dbReference type="AlphaFoldDB" id="A0A381Y7T5"/>
<organism evidence="18">
    <name type="scientific">marine metagenome</name>
    <dbReference type="NCBI Taxonomy" id="408172"/>
    <lineage>
        <taxon>unclassified sequences</taxon>
        <taxon>metagenomes</taxon>
        <taxon>ecological metagenomes</taxon>
    </lineage>
</organism>
<comment type="subcellular location">
    <subcellularLocation>
        <location evidence="1">Membrane</location>
        <topology evidence="1">Multi-pass membrane protein</topology>
    </subcellularLocation>
</comment>
<gene>
    <name evidence="18" type="ORF">METZ01_LOCUS125938</name>
</gene>
<evidence type="ECO:0000256" key="16">
    <source>
        <dbReference type="SAM" id="Phobius"/>
    </source>
</evidence>
<evidence type="ECO:0000256" key="13">
    <source>
        <dbReference type="ARBA" id="ARBA00023065"/>
    </source>
</evidence>
<feature type="transmembrane region" description="Helical" evidence="16">
    <location>
        <begin position="827"/>
        <end position="846"/>
    </location>
</feature>
<dbReference type="InterPro" id="IPR018303">
    <property type="entry name" value="ATPase_P-typ_P_site"/>
</dbReference>
<dbReference type="Pfam" id="PF00689">
    <property type="entry name" value="Cation_ATPase_C"/>
    <property type="match status" value="1"/>
</dbReference>
<dbReference type="GO" id="GO:0016887">
    <property type="term" value="F:ATP hydrolysis activity"/>
    <property type="evidence" value="ECO:0007669"/>
    <property type="project" value="InterPro"/>
</dbReference>
<dbReference type="GO" id="GO:0005388">
    <property type="term" value="F:P-type calcium transporter activity"/>
    <property type="evidence" value="ECO:0007669"/>
    <property type="project" value="UniProtKB-EC"/>
</dbReference>
<protein>
    <recommendedName>
        <fullName evidence="2">P-type Ca(2+) transporter</fullName>
        <ecNumber evidence="2">7.2.2.10</ecNumber>
    </recommendedName>
</protein>
<dbReference type="NCBIfam" id="TIGR01494">
    <property type="entry name" value="ATPase_P-type"/>
    <property type="match status" value="2"/>
</dbReference>
<feature type="transmembrane region" description="Helical" evidence="16">
    <location>
        <begin position="787"/>
        <end position="806"/>
    </location>
</feature>
<evidence type="ECO:0000256" key="11">
    <source>
        <dbReference type="ARBA" id="ARBA00022967"/>
    </source>
</evidence>
<dbReference type="GO" id="GO:0046872">
    <property type="term" value="F:metal ion binding"/>
    <property type="evidence" value="ECO:0007669"/>
    <property type="project" value="UniProtKB-KW"/>
</dbReference>
<keyword evidence="15" id="KW-0175">Coiled coil</keyword>
<feature type="coiled-coil region" evidence="15">
    <location>
        <begin position="464"/>
        <end position="491"/>
    </location>
</feature>
<feature type="transmembrane region" description="Helical" evidence="16">
    <location>
        <begin position="707"/>
        <end position="727"/>
    </location>
</feature>
<dbReference type="PANTHER" id="PTHR24093:SF477">
    <property type="entry name" value="CALCIUM-TRANSPORTING ATPASE"/>
    <property type="match status" value="1"/>
</dbReference>
<feature type="transmembrane region" description="Helical" evidence="16">
    <location>
        <begin position="858"/>
        <end position="874"/>
    </location>
</feature>
<dbReference type="SUPFAM" id="SSF81660">
    <property type="entry name" value="Metal cation-transporting ATPase, ATP-binding domain N"/>
    <property type="match status" value="1"/>
</dbReference>
<dbReference type="InterPro" id="IPR006068">
    <property type="entry name" value="ATPase_P-typ_cation-transptr_C"/>
</dbReference>
<evidence type="ECO:0000259" key="17">
    <source>
        <dbReference type="SMART" id="SM00831"/>
    </source>
</evidence>
<keyword evidence="5 16" id="KW-0812">Transmembrane</keyword>
<dbReference type="InterPro" id="IPR023214">
    <property type="entry name" value="HAD_sf"/>
</dbReference>
<evidence type="ECO:0000313" key="18">
    <source>
        <dbReference type="EMBL" id="SVA73084.1"/>
    </source>
</evidence>
<feature type="transmembrane region" description="Helical" evidence="16">
    <location>
        <begin position="236"/>
        <end position="255"/>
    </location>
</feature>
<dbReference type="PROSITE" id="PS00154">
    <property type="entry name" value="ATPASE_E1_E2"/>
    <property type="match status" value="1"/>
</dbReference>
<evidence type="ECO:0000256" key="2">
    <source>
        <dbReference type="ARBA" id="ARBA00012790"/>
    </source>
</evidence>
<dbReference type="InterPro" id="IPR059000">
    <property type="entry name" value="ATPase_P-type_domA"/>
</dbReference>
<evidence type="ECO:0000256" key="10">
    <source>
        <dbReference type="ARBA" id="ARBA00022842"/>
    </source>
</evidence>
<dbReference type="Gene3D" id="3.40.50.1000">
    <property type="entry name" value="HAD superfamily/HAD-like"/>
    <property type="match status" value="1"/>
</dbReference>
<dbReference type="SUPFAM" id="SSF81653">
    <property type="entry name" value="Calcium ATPase, transduction domain A"/>
    <property type="match status" value="1"/>
</dbReference>
<dbReference type="InterPro" id="IPR023298">
    <property type="entry name" value="ATPase_P-typ_TM_dom_sf"/>
</dbReference>
<dbReference type="PRINTS" id="PR00119">
    <property type="entry name" value="CATATPASE"/>
</dbReference>
<evidence type="ECO:0000256" key="6">
    <source>
        <dbReference type="ARBA" id="ARBA00022723"/>
    </source>
</evidence>
<evidence type="ECO:0000256" key="1">
    <source>
        <dbReference type="ARBA" id="ARBA00004141"/>
    </source>
</evidence>
<dbReference type="SFLD" id="SFLDF00027">
    <property type="entry name" value="p-type_atpase"/>
    <property type="match status" value="1"/>
</dbReference>
<name>A0A381Y7T5_9ZZZZ</name>
<keyword evidence="9" id="KW-0067">ATP-binding</keyword>
<keyword evidence="11" id="KW-1278">Translocase</keyword>
<feature type="transmembrane region" description="Helical" evidence="16">
    <location>
        <begin position="275"/>
        <end position="304"/>
    </location>
</feature>
<keyword evidence="4" id="KW-0109">Calcium transport</keyword>
<reference evidence="18" key="1">
    <citation type="submission" date="2018-05" db="EMBL/GenBank/DDBJ databases">
        <authorList>
            <person name="Lanie J.A."/>
            <person name="Ng W.-L."/>
            <person name="Kazmierczak K.M."/>
            <person name="Andrzejewski T.M."/>
            <person name="Davidsen T.M."/>
            <person name="Wayne K.J."/>
            <person name="Tettelin H."/>
            <person name="Glass J.I."/>
            <person name="Rusch D."/>
            <person name="Podicherti R."/>
            <person name="Tsui H.-C.T."/>
            <person name="Winkler M.E."/>
        </authorList>
    </citation>
    <scope>NUCLEOTIDE SEQUENCE</scope>
</reference>
<dbReference type="Pfam" id="PF08282">
    <property type="entry name" value="Hydrolase_3"/>
    <property type="match status" value="1"/>
</dbReference>
<dbReference type="SUPFAM" id="SSF81665">
    <property type="entry name" value="Calcium ATPase, transmembrane domain M"/>
    <property type="match status" value="1"/>
</dbReference>
<dbReference type="InterPro" id="IPR001757">
    <property type="entry name" value="P_typ_ATPase"/>
</dbReference>
<dbReference type="EC" id="7.2.2.10" evidence="2"/>
<dbReference type="NCBIfam" id="TIGR01517">
    <property type="entry name" value="ATPase-IIB_Ca"/>
    <property type="match status" value="1"/>
</dbReference>
<dbReference type="Gene3D" id="1.20.1110.10">
    <property type="entry name" value="Calcium-transporting ATPase, transmembrane domain"/>
    <property type="match status" value="1"/>
</dbReference>
<dbReference type="PANTHER" id="PTHR24093">
    <property type="entry name" value="CATION TRANSPORTING ATPASE"/>
    <property type="match status" value="1"/>
</dbReference>
<accession>A0A381Y7T5</accession>
<keyword evidence="3" id="KW-0813">Transport</keyword>
<evidence type="ECO:0000256" key="5">
    <source>
        <dbReference type="ARBA" id="ARBA00022692"/>
    </source>
</evidence>
<dbReference type="Gene3D" id="2.70.150.10">
    <property type="entry name" value="Calcium-transporting ATPase, cytoplasmic transduction domain A"/>
    <property type="match status" value="1"/>
</dbReference>
<dbReference type="SMART" id="SM00831">
    <property type="entry name" value="Cation_ATPase_N"/>
    <property type="match status" value="1"/>
</dbReference>
<feature type="domain" description="Cation-transporting P-type ATPase N-terminal" evidence="17">
    <location>
        <begin position="7"/>
        <end position="61"/>
    </location>
</feature>
<evidence type="ECO:0000256" key="3">
    <source>
        <dbReference type="ARBA" id="ARBA00022448"/>
    </source>
</evidence>
<keyword evidence="8" id="KW-0106">Calcium</keyword>
<dbReference type="EMBL" id="UINC01017589">
    <property type="protein sequence ID" value="SVA73084.1"/>
    <property type="molecule type" value="Genomic_DNA"/>
</dbReference>
<dbReference type="Pfam" id="PF00690">
    <property type="entry name" value="Cation_ATPase_N"/>
    <property type="match status" value="1"/>
</dbReference>
<dbReference type="InterPro" id="IPR008250">
    <property type="entry name" value="ATPase_P-typ_transduc_dom_A_sf"/>
</dbReference>
<keyword evidence="10" id="KW-0460">Magnesium</keyword>
<dbReference type="SFLD" id="SFLDS00003">
    <property type="entry name" value="Haloacid_Dehalogenase"/>
    <property type="match status" value="1"/>
</dbReference>
<dbReference type="InterPro" id="IPR044492">
    <property type="entry name" value="P_typ_ATPase_HD_dom"/>
</dbReference>
<evidence type="ECO:0000256" key="15">
    <source>
        <dbReference type="SAM" id="Coils"/>
    </source>
</evidence>
<dbReference type="GO" id="GO:0005524">
    <property type="term" value="F:ATP binding"/>
    <property type="evidence" value="ECO:0007669"/>
    <property type="project" value="UniProtKB-KW"/>
</dbReference>
<feature type="transmembrane region" description="Helical" evidence="16">
    <location>
        <begin position="45"/>
        <end position="65"/>
    </location>
</feature>